<evidence type="ECO:0000256" key="2">
    <source>
        <dbReference type="ARBA" id="ARBA00022723"/>
    </source>
</evidence>
<keyword evidence="6" id="KW-0804">Transcription</keyword>
<evidence type="ECO:0000313" key="11">
    <source>
        <dbReference type="Proteomes" id="UP000595662"/>
    </source>
</evidence>
<dbReference type="SUPFAM" id="SSF57701">
    <property type="entry name" value="Zn2/Cys6 DNA-binding domain"/>
    <property type="match status" value="1"/>
</dbReference>
<dbReference type="CDD" id="cd00067">
    <property type="entry name" value="GAL4"/>
    <property type="match status" value="1"/>
</dbReference>
<dbReference type="VEuPathDB" id="FungiDB:PDIP_43210"/>
<evidence type="ECO:0000256" key="6">
    <source>
        <dbReference type="ARBA" id="ARBA00023163"/>
    </source>
</evidence>
<dbReference type="Pfam" id="PF04082">
    <property type="entry name" value="Fungal_trans"/>
    <property type="match status" value="1"/>
</dbReference>
<keyword evidence="8" id="KW-0175">Coiled coil</keyword>
<dbReference type="OMA" id="FPCFSET"/>
<dbReference type="Pfam" id="PF00172">
    <property type="entry name" value="Zn_clus"/>
    <property type="match status" value="1"/>
</dbReference>
<dbReference type="Proteomes" id="UP000595662">
    <property type="component" value="Chromosome 4"/>
</dbReference>
<sequence length="623" mass="69437">MSVTAFLDNPLLKVSRPVAACSRCRTAKIKCDGKLPACSACERVGKATTCSGASDEFAKGKERSYVASLEGYCEKLEKKISQIRARSTSLSAEGDGIPREMSITSVASESALSPAHRREVSDIDDLVGDFGFLSVNATSRDFHGITSSTSFANLLLSVALADSSPPPVPYSLLARHEAAPLLQYYFDNVFVQLPFFVETNFWTSVDAVYQSGGRFAKPFDHWMLRMVLAIASASVSYHHNDKSHQRAWALVSEALTYAEEVLRPGSISGIQAILLLAQYSLVDPARFRSWYLVGMAVKVAIDLGLHQDPPAEVSTNPDRLDIRRRVFHCIYCLDRGLSPAMQRTYSFSDGSVNVALPSTTAPGVPEEQTHIFLRNPAPALHIIKIRQILSVGYQEMHYSGRNPSSQPLVLIWTLCWRAREWFQSCPQNAPIHFPLLYRLELLYTIIILLSPSHRYPTLHDYNKALLFDRCMDYISQIHQVLENPSALPFLTYLDIQRVHQVARLFVDVLSRNYDKLISATVPVPPYVPAGTPEPPVLGDEDLFNCHARAISCLSNARDMLKYCDRKWDVHGHLEQFEDESASIEKTLMDGSLGYLSNQEIYSQDPLSGIQLAGDAYPGYHVGL</sequence>
<dbReference type="KEGG" id="pdp:PDIP_43210"/>
<dbReference type="GO" id="GO:0045944">
    <property type="term" value="P:positive regulation of transcription by RNA polymerase II"/>
    <property type="evidence" value="ECO:0007669"/>
    <property type="project" value="TreeGrafter"/>
</dbReference>
<evidence type="ECO:0000256" key="8">
    <source>
        <dbReference type="SAM" id="Coils"/>
    </source>
</evidence>
<dbReference type="InterPro" id="IPR052202">
    <property type="entry name" value="Yeast_MetPath_Reg"/>
</dbReference>
<dbReference type="GO" id="GO:0043565">
    <property type="term" value="F:sequence-specific DNA binding"/>
    <property type="evidence" value="ECO:0007669"/>
    <property type="project" value="TreeGrafter"/>
</dbReference>
<dbReference type="GO" id="GO:0008270">
    <property type="term" value="F:zinc ion binding"/>
    <property type="evidence" value="ECO:0007669"/>
    <property type="project" value="InterPro"/>
</dbReference>
<dbReference type="AlphaFoldDB" id="A0A7T6XRP3"/>
<keyword evidence="2" id="KW-0479">Metal-binding</keyword>
<dbReference type="Gene3D" id="4.10.240.10">
    <property type="entry name" value="Zn(2)-C6 fungal-type DNA-binding domain"/>
    <property type="match status" value="1"/>
</dbReference>
<dbReference type="PROSITE" id="PS50048">
    <property type="entry name" value="ZN2_CY6_FUNGAL_2"/>
    <property type="match status" value="1"/>
</dbReference>
<evidence type="ECO:0000256" key="7">
    <source>
        <dbReference type="ARBA" id="ARBA00023242"/>
    </source>
</evidence>
<evidence type="ECO:0000259" key="9">
    <source>
        <dbReference type="PROSITE" id="PS50048"/>
    </source>
</evidence>
<evidence type="ECO:0000313" key="10">
    <source>
        <dbReference type="EMBL" id="QQK45984.1"/>
    </source>
</evidence>
<dbReference type="InterPro" id="IPR001138">
    <property type="entry name" value="Zn2Cys6_DnaBD"/>
</dbReference>
<accession>A0A7T6XRP3</accession>
<name>A0A7T6XRP3_PENDI</name>
<dbReference type="PROSITE" id="PS00463">
    <property type="entry name" value="ZN2_CY6_FUNGAL_1"/>
    <property type="match status" value="1"/>
</dbReference>
<dbReference type="SMART" id="SM00906">
    <property type="entry name" value="Fungal_trans"/>
    <property type="match status" value="1"/>
</dbReference>
<reference evidence="10 11" key="1">
    <citation type="submission" date="2020-08" db="EMBL/GenBank/DDBJ databases">
        <title>The completed genome sequence of the pathogenic ascomycete fungus Penicillium digitatum.</title>
        <authorList>
            <person name="Wang M."/>
        </authorList>
    </citation>
    <scope>NUCLEOTIDE SEQUENCE [LARGE SCALE GENOMIC DNA]</scope>
    <source>
        <strain evidence="10 11">PdW03</strain>
    </source>
</reference>
<dbReference type="SMART" id="SM00066">
    <property type="entry name" value="GAL4"/>
    <property type="match status" value="1"/>
</dbReference>
<evidence type="ECO:0000256" key="3">
    <source>
        <dbReference type="ARBA" id="ARBA00022833"/>
    </source>
</evidence>
<dbReference type="PANTHER" id="PTHR47782:SF2">
    <property type="entry name" value="TRANSCRIPTION FACTOR, PUTATIVE (AFU_ORTHOLOGUE AFUA_4G12570)-RELATED"/>
    <property type="match status" value="1"/>
</dbReference>
<evidence type="ECO:0000256" key="4">
    <source>
        <dbReference type="ARBA" id="ARBA00023015"/>
    </source>
</evidence>
<feature type="domain" description="Zn(2)-C6 fungal-type" evidence="9">
    <location>
        <begin position="20"/>
        <end position="51"/>
    </location>
</feature>
<dbReference type="GO" id="GO:0006351">
    <property type="term" value="P:DNA-templated transcription"/>
    <property type="evidence" value="ECO:0007669"/>
    <property type="project" value="InterPro"/>
</dbReference>
<evidence type="ECO:0000256" key="5">
    <source>
        <dbReference type="ARBA" id="ARBA00023125"/>
    </source>
</evidence>
<keyword evidence="3" id="KW-0862">Zinc</keyword>
<keyword evidence="5" id="KW-0238">DNA-binding</keyword>
<organism evidence="10 11">
    <name type="scientific">Penicillium digitatum</name>
    <name type="common">Green mold</name>
    <dbReference type="NCBI Taxonomy" id="36651"/>
    <lineage>
        <taxon>Eukaryota</taxon>
        <taxon>Fungi</taxon>
        <taxon>Dikarya</taxon>
        <taxon>Ascomycota</taxon>
        <taxon>Pezizomycotina</taxon>
        <taxon>Eurotiomycetes</taxon>
        <taxon>Eurotiomycetidae</taxon>
        <taxon>Eurotiales</taxon>
        <taxon>Aspergillaceae</taxon>
        <taxon>Penicillium</taxon>
    </lineage>
</organism>
<dbReference type="GeneID" id="26232639"/>
<proteinExistence type="predicted"/>
<protein>
    <submittedName>
        <fullName evidence="10">C6 transcription factor, putative</fullName>
    </submittedName>
</protein>
<keyword evidence="4" id="KW-0805">Transcription regulation</keyword>
<dbReference type="InterPro" id="IPR007219">
    <property type="entry name" value="XnlR_reg_dom"/>
</dbReference>
<dbReference type="GO" id="GO:0005634">
    <property type="term" value="C:nucleus"/>
    <property type="evidence" value="ECO:0007669"/>
    <property type="project" value="UniProtKB-SubCell"/>
</dbReference>
<dbReference type="EMBL" id="CP060777">
    <property type="protein sequence ID" value="QQK45984.1"/>
    <property type="molecule type" value="Genomic_DNA"/>
</dbReference>
<dbReference type="VEuPathDB" id="FungiDB:PDIP_43200"/>
<comment type="subcellular location">
    <subcellularLocation>
        <location evidence="1">Nucleus</location>
    </subcellularLocation>
</comment>
<evidence type="ECO:0000256" key="1">
    <source>
        <dbReference type="ARBA" id="ARBA00004123"/>
    </source>
</evidence>
<gene>
    <name evidence="10" type="ORF">Pdw03_0882</name>
</gene>
<feature type="coiled-coil region" evidence="8">
    <location>
        <begin position="66"/>
        <end position="93"/>
    </location>
</feature>
<dbReference type="PANTHER" id="PTHR47782">
    <property type="entry name" value="ZN(II)2CYS6 TRANSCRIPTION FACTOR (EUROFUNG)-RELATED"/>
    <property type="match status" value="1"/>
</dbReference>
<dbReference type="GO" id="GO:0000981">
    <property type="term" value="F:DNA-binding transcription factor activity, RNA polymerase II-specific"/>
    <property type="evidence" value="ECO:0007669"/>
    <property type="project" value="InterPro"/>
</dbReference>
<dbReference type="CDD" id="cd12148">
    <property type="entry name" value="fungal_TF_MHR"/>
    <property type="match status" value="1"/>
</dbReference>
<keyword evidence="7" id="KW-0539">Nucleus</keyword>
<dbReference type="RefSeq" id="XP_014534611.2">
    <property type="nucleotide sequence ID" value="XM_014679125.2"/>
</dbReference>
<dbReference type="InterPro" id="IPR036864">
    <property type="entry name" value="Zn2-C6_fun-type_DNA-bd_sf"/>
</dbReference>